<name>A0A8H4H0N2_9EURO</name>
<evidence type="ECO:0000256" key="4">
    <source>
        <dbReference type="ARBA" id="ARBA00022989"/>
    </source>
</evidence>
<feature type="compositionally biased region" description="Polar residues" evidence="6">
    <location>
        <begin position="12"/>
        <end position="22"/>
    </location>
</feature>
<dbReference type="GO" id="GO:0015179">
    <property type="term" value="F:L-amino acid transmembrane transporter activity"/>
    <property type="evidence" value="ECO:0007669"/>
    <property type="project" value="TreeGrafter"/>
</dbReference>
<feature type="domain" description="Amino acid transporter transmembrane" evidence="8">
    <location>
        <begin position="68"/>
        <end position="466"/>
    </location>
</feature>
<feature type="transmembrane region" description="Helical" evidence="7">
    <location>
        <begin position="210"/>
        <end position="230"/>
    </location>
</feature>
<comment type="similarity">
    <text evidence="2">Belongs to the amino acid/polyamine transporter 2 family.</text>
</comment>
<organism evidence="9 10">
    <name type="scientific">Aspergillus fumigatiaffinis</name>
    <dbReference type="NCBI Taxonomy" id="340414"/>
    <lineage>
        <taxon>Eukaryota</taxon>
        <taxon>Fungi</taxon>
        <taxon>Dikarya</taxon>
        <taxon>Ascomycota</taxon>
        <taxon>Pezizomycotina</taxon>
        <taxon>Eurotiomycetes</taxon>
        <taxon>Eurotiomycetidae</taxon>
        <taxon>Eurotiales</taxon>
        <taxon>Aspergillaceae</taxon>
        <taxon>Aspergillus</taxon>
        <taxon>Aspergillus subgen. Fumigati</taxon>
    </lineage>
</organism>
<feature type="transmembrane region" description="Helical" evidence="7">
    <location>
        <begin position="102"/>
        <end position="123"/>
    </location>
</feature>
<feature type="transmembrane region" description="Helical" evidence="7">
    <location>
        <begin position="375"/>
        <end position="395"/>
    </location>
</feature>
<feature type="region of interest" description="Disordered" evidence="6">
    <location>
        <begin position="1"/>
        <end position="24"/>
    </location>
</feature>
<feature type="transmembrane region" description="Helical" evidence="7">
    <location>
        <begin position="151"/>
        <end position="174"/>
    </location>
</feature>
<evidence type="ECO:0000256" key="1">
    <source>
        <dbReference type="ARBA" id="ARBA00004141"/>
    </source>
</evidence>
<comment type="subcellular location">
    <subcellularLocation>
        <location evidence="1">Membrane</location>
        <topology evidence="1">Multi-pass membrane protein</topology>
    </subcellularLocation>
</comment>
<dbReference type="AlphaFoldDB" id="A0A8H4H0N2"/>
<feature type="transmembrane region" description="Helical" evidence="7">
    <location>
        <begin position="68"/>
        <end position="90"/>
    </location>
</feature>
<evidence type="ECO:0000256" key="3">
    <source>
        <dbReference type="ARBA" id="ARBA00022692"/>
    </source>
</evidence>
<evidence type="ECO:0000256" key="7">
    <source>
        <dbReference type="SAM" id="Phobius"/>
    </source>
</evidence>
<evidence type="ECO:0000259" key="8">
    <source>
        <dbReference type="Pfam" id="PF01490"/>
    </source>
</evidence>
<feature type="compositionally biased region" description="Basic and acidic residues" evidence="6">
    <location>
        <begin position="1"/>
        <end position="10"/>
    </location>
</feature>
<evidence type="ECO:0000313" key="9">
    <source>
        <dbReference type="EMBL" id="KAF4232057.1"/>
    </source>
</evidence>
<dbReference type="FunFam" id="1.20.1740.10:FF:000039">
    <property type="entry name" value="Neutral amino acid transporter (Eurofung)"/>
    <property type="match status" value="1"/>
</dbReference>
<keyword evidence="4 7" id="KW-1133">Transmembrane helix</keyword>
<feature type="transmembrane region" description="Helical" evidence="7">
    <location>
        <begin position="335"/>
        <end position="354"/>
    </location>
</feature>
<feature type="transmembrane region" description="Helical" evidence="7">
    <location>
        <begin position="257"/>
        <end position="281"/>
    </location>
</feature>
<sequence length="492" mass="52960">MVKLDSDHHSNRASTIMSTSPAQAKDLKISPAGPFADDVAVSQSEKYQSGEDSFEIFKKGEGQVDFRTVGWLQAAVIFLKVIFATGILSIPSVMYDLGAFPGAVNLVGWCVLNAYGAIVLGNFRNSYPGCHSIVDMVHLAGGRWGPLMREIVGVMFILAYVITASSGIIGVSAAFNALSRHAMCTVYWSLISTAIVALFASVRKFAHVGWLTWVGFFSVFAAVFIIVIGVTTRDRPAAAPQTGPFDLGFRAFGHPTFAAGITASATIFCSSAATSAFLPVISEMRKPRDYPKAVYLSMSFVTTSYLAFSLVIYAWCGKWIASPSLGSAGETVKRVAYGIALPGLVVSGALYVHVGAKYLFVRILRHSRHLQANTLVHWGTWLGCTITLSAISFILASAIPIFTYVLALVGSLCYSPLAICLPGWLWIYSHQHYRQGSVGRLVIYGLHVGMILLGVFMTIGGTYGVVVQIMDAYRDGKIDQAFSCADNSGTVS</sequence>
<evidence type="ECO:0000313" key="10">
    <source>
        <dbReference type="Proteomes" id="UP000653565"/>
    </source>
</evidence>
<gene>
    <name evidence="9" type="ORF">CNMCM6805_010209</name>
</gene>
<reference evidence="9" key="1">
    <citation type="journal article" date="2020" name="bioRxiv">
        <title>Genomic and phenotypic heterogeneity of clinical isolates of the human pathogens Aspergillus fumigatus, Aspergillus lentulus and Aspergillus fumigatiaffinis.</title>
        <authorList>
            <person name="dos Santos R.A.C."/>
            <person name="Steenwyk J.L."/>
            <person name="Rivero-Menendez O."/>
            <person name="Mead M.E."/>
            <person name="Silva L.P."/>
            <person name="Bastos R.W."/>
            <person name="Alastruey-Izquierdo A."/>
            <person name="Goldman G.H."/>
            <person name="Rokas A."/>
        </authorList>
    </citation>
    <scope>NUCLEOTIDE SEQUENCE</scope>
    <source>
        <strain evidence="9">CNM-CM6805</strain>
    </source>
</reference>
<dbReference type="Pfam" id="PF01490">
    <property type="entry name" value="Aa_trans"/>
    <property type="match status" value="1"/>
</dbReference>
<dbReference type="GO" id="GO:0016020">
    <property type="term" value="C:membrane"/>
    <property type="evidence" value="ECO:0007669"/>
    <property type="project" value="UniProtKB-SubCell"/>
</dbReference>
<dbReference type="PANTHER" id="PTHR22950">
    <property type="entry name" value="AMINO ACID TRANSPORTER"/>
    <property type="match status" value="1"/>
</dbReference>
<evidence type="ECO:0000256" key="6">
    <source>
        <dbReference type="SAM" id="MobiDB-lite"/>
    </source>
</evidence>
<keyword evidence="5 7" id="KW-0472">Membrane</keyword>
<feature type="transmembrane region" description="Helical" evidence="7">
    <location>
        <begin position="186"/>
        <end position="203"/>
    </location>
</feature>
<dbReference type="Gene3D" id="1.20.1740.10">
    <property type="entry name" value="Amino acid/polyamine transporter I"/>
    <property type="match status" value="1"/>
</dbReference>
<dbReference type="EMBL" id="JAAAPX010000096">
    <property type="protein sequence ID" value="KAF4232057.1"/>
    <property type="molecule type" value="Genomic_DNA"/>
</dbReference>
<feature type="transmembrane region" description="Helical" evidence="7">
    <location>
        <begin position="441"/>
        <end position="466"/>
    </location>
</feature>
<keyword evidence="10" id="KW-1185">Reference proteome</keyword>
<dbReference type="OrthoDB" id="40134at2759"/>
<dbReference type="Proteomes" id="UP000653565">
    <property type="component" value="Unassembled WGS sequence"/>
</dbReference>
<feature type="transmembrane region" description="Helical" evidence="7">
    <location>
        <begin position="293"/>
        <end position="315"/>
    </location>
</feature>
<protein>
    <recommendedName>
        <fullName evidence="8">Amino acid transporter transmembrane domain-containing protein</fullName>
    </recommendedName>
</protein>
<keyword evidence="3 7" id="KW-0812">Transmembrane</keyword>
<dbReference type="PANTHER" id="PTHR22950:SF694">
    <property type="entry name" value="AMINO ACID PERMEASE, PUTATIVE-RELATED"/>
    <property type="match status" value="1"/>
</dbReference>
<dbReference type="InterPro" id="IPR013057">
    <property type="entry name" value="AA_transpt_TM"/>
</dbReference>
<evidence type="ECO:0000256" key="2">
    <source>
        <dbReference type="ARBA" id="ARBA00008066"/>
    </source>
</evidence>
<reference evidence="9" key="2">
    <citation type="submission" date="2020-04" db="EMBL/GenBank/DDBJ databases">
        <authorList>
            <person name="Santos R.A.C."/>
            <person name="Steenwyk J.L."/>
            <person name="Rivero-Menendez O."/>
            <person name="Mead M.E."/>
            <person name="Silva L.P."/>
            <person name="Bastos R.W."/>
            <person name="Alastruey-Izquierdo A."/>
            <person name="Goldman G.H."/>
            <person name="Rokas A."/>
        </authorList>
    </citation>
    <scope>NUCLEOTIDE SEQUENCE</scope>
    <source>
        <strain evidence="9">CNM-CM6805</strain>
    </source>
</reference>
<comment type="caution">
    <text evidence="9">The sequence shown here is derived from an EMBL/GenBank/DDBJ whole genome shotgun (WGS) entry which is preliminary data.</text>
</comment>
<feature type="transmembrane region" description="Helical" evidence="7">
    <location>
        <begin position="401"/>
        <end position="429"/>
    </location>
</feature>
<accession>A0A8H4H0N2</accession>
<proteinExistence type="inferred from homology"/>
<evidence type="ECO:0000256" key="5">
    <source>
        <dbReference type="ARBA" id="ARBA00023136"/>
    </source>
</evidence>